<feature type="domain" description="C2H2-type" evidence="6">
    <location>
        <begin position="383"/>
        <end position="405"/>
    </location>
</feature>
<dbReference type="EMBL" id="JADGJD010000056">
    <property type="protein sequence ID" value="KAJ3055852.1"/>
    <property type="molecule type" value="Genomic_DNA"/>
</dbReference>
<dbReference type="InterPro" id="IPR013087">
    <property type="entry name" value="Znf_C2H2_type"/>
</dbReference>
<dbReference type="GO" id="GO:0008270">
    <property type="term" value="F:zinc ion binding"/>
    <property type="evidence" value="ECO:0007669"/>
    <property type="project" value="UniProtKB-KW"/>
</dbReference>
<dbReference type="SUPFAM" id="SSF57667">
    <property type="entry name" value="beta-beta-alpha zinc fingers"/>
    <property type="match status" value="1"/>
</dbReference>
<dbReference type="AlphaFoldDB" id="A0AAD5SJ91"/>
<dbReference type="PANTHER" id="PTHR23235">
    <property type="entry name" value="KRUEPPEL-LIKE TRANSCRIPTION FACTOR"/>
    <property type="match status" value="1"/>
</dbReference>
<name>A0AAD5SJ91_9FUNG</name>
<keyword evidence="8" id="KW-1185">Reference proteome</keyword>
<evidence type="ECO:0000256" key="4">
    <source>
        <dbReference type="PROSITE-ProRule" id="PRU00042"/>
    </source>
</evidence>
<keyword evidence="2 4" id="KW-0863">Zinc-finger</keyword>
<dbReference type="PROSITE" id="PS50157">
    <property type="entry name" value="ZINC_FINGER_C2H2_2"/>
    <property type="match status" value="2"/>
</dbReference>
<keyword evidence="1" id="KW-0479">Metal-binding</keyword>
<feature type="region of interest" description="Disordered" evidence="5">
    <location>
        <begin position="158"/>
        <end position="316"/>
    </location>
</feature>
<gene>
    <name evidence="7" type="ORF">HK097_008954</name>
</gene>
<dbReference type="GO" id="GO:0000978">
    <property type="term" value="F:RNA polymerase II cis-regulatory region sequence-specific DNA binding"/>
    <property type="evidence" value="ECO:0007669"/>
    <property type="project" value="TreeGrafter"/>
</dbReference>
<evidence type="ECO:0000259" key="6">
    <source>
        <dbReference type="PROSITE" id="PS50157"/>
    </source>
</evidence>
<comment type="caution">
    <text evidence="7">The sequence shown here is derived from an EMBL/GenBank/DDBJ whole genome shotgun (WGS) entry which is preliminary data.</text>
</comment>
<evidence type="ECO:0000256" key="3">
    <source>
        <dbReference type="ARBA" id="ARBA00022833"/>
    </source>
</evidence>
<dbReference type="Gene3D" id="3.30.160.60">
    <property type="entry name" value="Classic Zinc Finger"/>
    <property type="match status" value="2"/>
</dbReference>
<dbReference type="Pfam" id="PF13912">
    <property type="entry name" value="zf-C2H2_6"/>
    <property type="match status" value="1"/>
</dbReference>
<evidence type="ECO:0000256" key="1">
    <source>
        <dbReference type="ARBA" id="ARBA00022723"/>
    </source>
</evidence>
<protein>
    <recommendedName>
        <fullName evidence="6">C2H2-type domain-containing protein</fullName>
    </recommendedName>
</protein>
<feature type="domain" description="C2H2-type" evidence="6">
    <location>
        <begin position="317"/>
        <end position="346"/>
    </location>
</feature>
<dbReference type="InterPro" id="IPR036236">
    <property type="entry name" value="Znf_C2H2_sf"/>
</dbReference>
<evidence type="ECO:0000256" key="2">
    <source>
        <dbReference type="ARBA" id="ARBA00022771"/>
    </source>
</evidence>
<accession>A0AAD5SJ91</accession>
<feature type="compositionally biased region" description="Polar residues" evidence="5">
    <location>
        <begin position="208"/>
        <end position="229"/>
    </location>
</feature>
<feature type="region of interest" description="Disordered" evidence="5">
    <location>
        <begin position="335"/>
        <end position="358"/>
    </location>
</feature>
<dbReference type="Proteomes" id="UP001212841">
    <property type="component" value="Unassembled WGS sequence"/>
</dbReference>
<feature type="compositionally biased region" description="Low complexity" evidence="5">
    <location>
        <begin position="254"/>
        <end position="271"/>
    </location>
</feature>
<dbReference type="PROSITE" id="PS00028">
    <property type="entry name" value="ZINC_FINGER_C2H2_1"/>
    <property type="match status" value="2"/>
</dbReference>
<evidence type="ECO:0000256" key="5">
    <source>
        <dbReference type="SAM" id="MobiDB-lite"/>
    </source>
</evidence>
<feature type="compositionally biased region" description="Low complexity" evidence="5">
    <location>
        <begin position="343"/>
        <end position="358"/>
    </location>
</feature>
<feature type="compositionally biased region" description="Polar residues" evidence="5">
    <location>
        <begin position="165"/>
        <end position="178"/>
    </location>
</feature>
<sequence length="427" mass="47653">MTSYESYEYQTDLPSLEQPFSEFIPYSVPSSPSGTTSTDFEDEQTFYAPKLESYFFDSKVDTFGRDEHLTAPTSSYCPSPYSSAYEPRSPVTPQMAPMPVSAVPLRQTMGARQSAETYGYDYSQPCNDWQCDQSCRQNPSYATYDDMYAQNGYDYPADNYDQYYPESSSHSETYNSAYPEQYPSYEPLSPPASPSTSISSHSTYTPRPNESSQSYFPASSHNWSTSNAHQIIRPRSLPPPLQRPIYTNNTYNEPSSPALPSPTASDSSTSTYQYPTITQPSSYVFVPVDPTHPQPPISSLPTEPEEDPSLPPGSGKFQCPIPGCGKLFQKKCGLASHRKSHKPSSSSSSSSSSPPIPQLQISPAAFYEQALHKTQPPALDRLHGCEICKKTFLRRQDLRRHRATHFDAGARFRCDNCDTTFSRSDAL</sequence>
<dbReference type="SMART" id="SM00355">
    <property type="entry name" value="ZnF_C2H2"/>
    <property type="match status" value="2"/>
</dbReference>
<evidence type="ECO:0000313" key="8">
    <source>
        <dbReference type="Proteomes" id="UP001212841"/>
    </source>
</evidence>
<feature type="compositionally biased region" description="Polar residues" evidence="5">
    <location>
        <begin position="272"/>
        <end position="282"/>
    </location>
</feature>
<keyword evidence="3" id="KW-0862">Zinc</keyword>
<reference evidence="7" key="1">
    <citation type="submission" date="2020-05" db="EMBL/GenBank/DDBJ databases">
        <title>Phylogenomic resolution of chytrid fungi.</title>
        <authorList>
            <person name="Stajich J.E."/>
            <person name="Amses K."/>
            <person name="Simmons R."/>
            <person name="Seto K."/>
            <person name="Myers J."/>
            <person name="Bonds A."/>
            <person name="Quandt C.A."/>
            <person name="Barry K."/>
            <person name="Liu P."/>
            <person name="Grigoriev I."/>
            <person name="Longcore J.E."/>
            <person name="James T.Y."/>
        </authorList>
    </citation>
    <scope>NUCLEOTIDE SEQUENCE</scope>
    <source>
        <strain evidence="7">JEL0318</strain>
    </source>
</reference>
<proteinExistence type="predicted"/>
<dbReference type="PANTHER" id="PTHR23235:SF120">
    <property type="entry name" value="KRUPPEL-LIKE FACTOR 15"/>
    <property type="match status" value="1"/>
</dbReference>
<feature type="compositionally biased region" description="Low complexity" evidence="5">
    <location>
        <begin position="194"/>
        <end position="206"/>
    </location>
</feature>
<feature type="compositionally biased region" description="Low complexity" evidence="5">
    <location>
        <begin position="76"/>
        <end position="85"/>
    </location>
</feature>
<evidence type="ECO:0000313" key="7">
    <source>
        <dbReference type="EMBL" id="KAJ3055852.1"/>
    </source>
</evidence>
<organism evidence="7 8">
    <name type="scientific">Rhizophlyctis rosea</name>
    <dbReference type="NCBI Taxonomy" id="64517"/>
    <lineage>
        <taxon>Eukaryota</taxon>
        <taxon>Fungi</taxon>
        <taxon>Fungi incertae sedis</taxon>
        <taxon>Chytridiomycota</taxon>
        <taxon>Chytridiomycota incertae sedis</taxon>
        <taxon>Chytridiomycetes</taxon>
        <taxon>Rhizophlyctidales</taxon>
        <taxon>Rhizophlyctidaceae</taxon>
        <taxon>Rhizophlyctis</taxon>
    </lineage>
</organism>
<dbReference type="GO" id="GO:0000981">
    <property type="term" value="F:DNA-binding transcription factor activity, RNA polymerase II-specific"/>
    <property type="evidence" value="ECO:0007669"/>
    <property type="project" value="TreeGrafter"/>
</dbReference>
<feature type="region of interest" description="Disordered" evidence="5">
    <location>
        <begin position="76"/>
        <end position="97"/>
    </location>
</feature>